<dbReference type="VEuPathDB" id="FungiDB:RhiirFUN_016470"/>
<dbReference type="SMART" id="SM00225">
    <property type="entry name" value="BTB"/>
    <property type="match status" value="1"/>
</dbReference>
<evidence type="ECO:0000313" key="2">
    <source>
        <dbReference type="EMBL" id="PKC62587.1"/>
    </source>
</evidence>
<accession>A0A2N0RH12</accession>
<dbReference type="PROSITE" id="PS50097">
    <property type="entry name" value="BTB"/>
    <property type="match status" value="1"/>
</dbReference>
<reference evidence="2 3" key="1">
    <citation type="submission" date="2017-10" db="EMBL/GenBank/DDBJ databases">
        <title>Extensive intraspecific genome diversity in a model arbuscular mycorrhizal fungus.</title>
        <authorList>
            <person name="Chen E.C.H."/>
            <person name="Morin E."/>
            <person name="Baudet D."/>
            <person name="Noel J."/>
            <person name="Ndikumana S."/>
            <person name="Charron P."/>
            <person name="St-Onge C."/>
            <person name="Giorgi J."/>
            <person name="Grigoriev I.V."/>
            <person name="Roux C."/>
            <person name="Martin F.M."/>
            <person name="Corradi N."/>
        </authorList>
    </citation>
    <scope>NUCLEOTIDE SEQUENCE [LARGE SCALE GENOMIC DNA]</scope>
    <source>
        <strain evidence="2 3">A1</strain>
    </source>
</reference>
<feature type="domain" description="BTB" evidence="1">
    <location>
        <begin position="160"/>
        <end position="235"/>
    </location>
</feature>
<sequence length="347" mass="41211">MSQITPKLTYQVNLPKSLEIEEDYYSPIFGTIYFFWRIFILLEDDDYYGLYLQPVANQDEIIWGERSKLTFNLFAKEIRNDNQIIELYSKSFAIPPGTPIDNDPGYRYAIRKSSLENGELIIGANFDNIEYNQSKTYYPEPIPKDLIDAWKEHLFNFQSADVEFDVQGEKFYACSSILSKRSEYFEKMLSGHWFESTLNNSTCQIKHRIQISTYSPITISAMLKYFYTNQIQWTNEDNDDSIAIELFRLADQYVLLDLRERAKTRILDELTISNVSKIMFNLVPNYNDLKKPVLNFMAINFEEVYRSQEFKEISANLEDYENFNITLLEIYTEFLRIRTLYKIFFKF</sequence>
<name>A0A2N0RH12_9GLOM</name>
<protein>
    <submittedName>
        <fullName evidence="2">POZ domain-containing protein</fullName>
    </submittedName>
</protein>
<dbReference type="InterPro" id="IPR011333">
    <property type="entry name" value="SKP1/BTB/POZ_sf"/>
</dbReference>
<dbReference type="EMBL" id="LLXH01000838">
    <property type="protein sequence ID" value="PKC62587.1"/>
    <property type="molecule type" value="Genomic_DNA"/>
</dbReference>
<dbReference type="VEuPathDB" id="FungiDB:RhiirA1_521449"/>
<dbReference type="Pfam" id="PF00651">
    <property type="entry name" value="BTB"/>
    <property type="match status" value="1"/>
</dbReference>
<dbReference type="Gene3D" id="3.30.710.10">
    <property type="entry name" value="Potassium Channel Kv1.1, Chain A"/>
    <property type="match status" value="1"/>
</dbReference>
<dbReference type="SUPFAM" id="SSF54695">
    <property type="entry name" value="POZ domain"/>
    <property type="match status" value="1"/>
</dbReference>
<organism evidence="2 3">
    <name type="scientific">Rhizophagus irregularis</name>
    <dbReference type="NCBI Taxonomy" id="588596"/>
    <lineage>
        <taxon>Eukaryota</taxon>
        <taxon>Fungi</taxon>
        <taxon>Fungi incertae sedis</taxon>
        <taxon>Mucoromycota</taxon>
        <taxon>Glomeromycotina</taxon>
        <taxon>Glomeromycetes</taxon>
        <taxon>Glomerales</taxon>
        <taxon>Glomeraceae</taxon>
        <taxon>Rhizophagus</taxon>
    </lineage>
</organism>
<evidence type="ECO:0000259" key="1">
    <source>
        <dbReference type="PROSITE" id="PS50097"/>
    </source>
</evidence>
<evidence type="ECO:0000313" key="3">
    <source>
        <dbReference type="Proteomes" id="UP000232688"/>
    </source>
</evidence>
<dbReference type="Proteomes" id="UP000232688">
    <property type="component" value="Unassembled WGS sequence"/>
</dbReference>
<proteinExistence type="predicted"/>
<dbReference type="CDD" id="cd18186">
    <property type="entry name" value="BTB_POZ_ZBTB_KLHL-like"/>
    <property type="match status" value="1"/>
</dbReference>
<dbReference type="PANTHER" id="PTHR24413">
    <property type="entry name" value="SPECKLE-TYPE POZ PROTEIN"/>
    <property type="match status" value="1"/>
</dbReference>
<gene>
    <name evidence="2" type="ORF">RhiirA1_521449</name>
</gene>
<dbReference type="VEuPathDB" id="FungiDB:FUN_012006"/>
<reference evidence="2 3" key="2">
    <citation type="submission" date="2017-10" db="EMBL/GenBank/DDBJ databases">
        <title>Genome analyses suggest a sexual origin of heterokaryosis in a supposedly ancient asexual fungus.</title>
        <authorList>
            <person name="Corradi N."/>
            <person name="Sedzielewska K."/>
            <person name="Noel J."/>
            <person name="Charron P."/>
            <person name="Farinelli L."/>
            <person name="Marton T."/>
            <person name="Kruger M."/>
            <person name="Pelin A."/>
            <person name="Brachmann A."/>
            <person name="Corradi N."/>
        </authorList>
    </citation>
    <scope>NUCLEOTIDE SEQUENCE [LARGE SCALE GENOMIC DNA]</scope>
    <source>
        <strain evidence="2 3">A1</strain>
    </source>
</reference>
<dbReference type="AlphaFoldDB" id="A0A2N0RH12"/>
<dbReference type="InterPro" id="IPR000210">
    <property type="entry name" value="BTB/POZ_dom"/>
</dbReference>
<comment type="caution">
    <text evidence="2">The sequence shown here is derived from an EMBL/GenBank/DDBJ whole genome shotgun (WGS) entry which is preliminary data.</text>
</comment>